<dbReference type="Proteomes" id="UP000008549">
    <property type="component" value="Unassembled WGS sequence"/>
</dbReference>
<dbReference type="KEGG" id="cbr:CBG_23267"/>
<evidence type="ECO:0000313" key="4">
    <source>
        <dbReference type="WormBase" id="CBG23267a"/>
    </source>
</evidence>
<organism evidence="2 3">
    <name type="scientific">Caenorhabditis briggsae</name>
    <dbReference type="NCBI Taxonomy" id="6238"/>
    <lineage>
        <taxon>Eukaryota</taxon>
        <taxon>Metazoa</taxon>
        <taxon>Ecdysozoa</taxon>
        <taxon>Nematoda</taxon>
        <taxon>Chromadorea</taxon>
        <taxon>Rhabditida</taxon>
        <taxon>Rhabditina</taxon>
        <taxon>Rhabditomorpha</taxon>
        <taxon>Rhabditoidea</taxon>
        <taxon>Rhabditidae</taxon>
        <taxon>Peloderinae</taxon>
        <taxon>Caenorhabditis</taxon>
    </lineage>
</organism>
<dbReference type="OMA" id="KLIRPCF"/>
<keyword evidence="1" id="KW-0812">Transmembrane</keyword>
<gene>
    <name evidence="2 4" type="ORF">CBG23267</name>
    <name evidence="2" type="ORF">CBG_23267</name>
</gene>
<feature type="transmembrane region" description="Helical" evidence="1">
    <location>
        <begin position="239"/>
        <end position="262"/>
    </location>
</feature>
<dbReference type="AlphaFoldDB" id="A8Y4B6"/>
<dbReference type="CTD" id="8578568"/>
<dbReference type="InterPro" id="IPR013083">
    <property type="entry name" value="Znf_RING/FYVE/PHD"/>
</dbReference>
<dbReference type="EMBL" id="HE601533">
    <property type="protein sequence ID" value="CAP39736.2"/>
    <property type="molecule type" value="Genomic_DNA"/>
</dbReference>
<dbReference type="WormBase" id="CBG23267a">
    <property type="protein sequence ID" value="CBP28082"/>
    <property type="gene ID" value="WBGene00041651"/>
</dbReference>
<name>A8Y4B6_CAEBR</name>
<dbReference type="Gene3D" id="3.30.40.10">
    <property type="entry name" value="Zinc/RING finger domain, C3HC4 (zinc finger)"/>
    <property type="match status" value="1"/>
</dbReference>
<protein>
    <submittedName>
        <fullName evidence="2">Protein CBG23267</fullName>
    </submittedName>
</protein>
<evidence type="ECO:0000313" key="2">
    <source>
        <dbReference type="EMBL" id="CAP39736.2"/>
    </source>
</evidence>
<dbReference type="RefSeq" id="XP_045097801.1">
    <property type="nucleotide sequence ID" value="XM_045237499.1"/>
</dbReference>
<keyword evidence="3" id="KW-1185">Reference proteome</keyword>
<keyword evidence="1" id="KW-0472">Membrane</keyword>
<reference evidence="2 3" key="2">
    <citation type="journal article" date="2011" name="PLoS Genet.">
        <title>Caenorhabditis briggsae recombinant inbred line genotypes reveal inter-strain incompatibility and the evolution of recombination.</title>
        <authorList>
            <person name="Ross J.A."/>
            <person name="Koboldt D.C."/>
            <person name="Staisch J.E."/>
            <person name="Chamberlin H.M."/>
            <person name="Gupta B.P."/>
            <person name="Miller R.D."/>
            <person name="Baird S.E."/>
            <person name="Haag E.S."/>
        </authorList>
    </citation>
    <scope>NUCLEOTIDE SEQUENCE [LARGE SCALE GENOMIC DNA]</scope>
    <source>
        <strain evidence="2 3">AF16</strain>
    </source>
</reference>
<accession>A8Y4B6</accession>
<evidence type="ECO:0000256" key="1">
    <source>
        <dbReference type="SAM" id="Phobius"/>
    </source>
</evidence>
<dbReference type="STRING" id="6238.A8Y4B6"/>
<dbReference type="GeneID" id="8578568"/>
<proteinExistence type="predicted"/>
<feature type="transmembrane region" description="Helical" evidence="1">
    <location>
        <begin position="282"/>
        <end position="307"/>
    </location>
</feature>
<keyword evidence="1" id="KW-1133">Transmembrane helix</keyword>
<dbReference type="InParanoid" id="A8Y4B6"/>
<dbReference type="eggNOG" id="ENOG502TGW1">
    <property type="taxonomic scope" value="Eukaryota"/>
</dbReference>
<sequence length="418" mass="47129">MDAEAYFPADISVVPHDEETVTATSTADEKASFVLPPTTSKRLMHGRKRRDPPLLSTIQEVPSMTSILPADTSISCFLCLNKISGTVPNFVKPCHCPLVFVHTTCAIDSESFFGGTCSQCHQKYRPEQTTPRQSLSSSRSISGRLLFMSNKASTSSPKQLEAASTCALCQNQSYQNPEWSERNDAKLIRPCFCGFLVHHGCIRDHLKHDKSCEWCGVKYRYYKYGSFGDFCRRYSIQHVCYAILFAILLFFFVLALRGSYFFNPRLSFAPISIFFTIFYKSFLFFLVLTITSLFFLAVFIGAILFTVKHTVTTRLPRFRRRYGKVTVVPYDPDIRSKKEVLRSLQAARNDSLSELDIVPLHQVTRAESQESTVEAVRTDPCDLSLGQQMFGIAANPRIFSSTPMTQKPKASVFSSSQA</sequence>
<dbReference type="FunCoup" id="A8Y4B6">
    <property type="interactions" value="1158"/>
</dbReference>
<dbReference type="HOGENOM" id="CLU_792820_0_0_1"/>
<reference evidence="2 3" key="1">
    <citation type="journal article" date="2003" name="PLoS Biol.">
        <title>The genome sequence of Caenorhabditis briggsae: a platform for comparative genomics.</title>
        <authorList>
            <person name="Stein L.D."/>
            <person name="Bao Z."/>
            <person name="Blasiar D."/>
            <person name="Blumenthal T."/>
            <person name="Brent M.R."/>
            <person name="Chen N."/>
            <person name="Chinwalla A."/>
            <person name="Clarke L."/>
            <person name="Clee C."/>
            <person name="Coghlan A."/>
            <person name="Coulson A."/>
            <person name="D'Eustachio P."/>
            <person name="Fitch D.H."/>
            <person name="Fulton L.A."/>
            <person name="Fulton R.E."/>
            <person name="Griffiths-Jones S."/>
            <person name="Harris T.W."/>
            <person name="Hillier L.W."/>
            <person name="Kamath R."/>
            <person name="Kuwabara P.E."/>
            <person name="Mardis E.R."/>
            <person name="Marra M.A."/>
            <person name="Miner T.L."/>
            <person name="Minx P."/>
            <person name="Mullikin J.C."/>
            <person name="Plumb R.W."/>
            <person name="Rogers J."/>
            <person name="Schein J.E."/>
            <person name="Sohrmann M."/>
            <person name="Spieth J."/>
            <person name="Stajich J.E."/>
            <person name="Wei C."/>
            <person name="Willey D."/>
            <person name="Wilson R.K."/>
            <person name="Durbin R."/>
            <person name="Waterston R.H."/>
        </authorList>
    </citation>
    <scope>NUCLEOTIDE SEQUENCE [LARGE SCALE GENOMIC DNA]</scope>
    <source>
        <strain evidence="2 3">AF16</strain>
    </source>
</reference>
<evidence type="ECO:0000313" key="3">
    <source>
        <dbReference type="Proteomes" id="UP000008549"/>
    </source>
</evidence>